<evidence type="ECO:0000256" key="6">
    <source>
        <dbReference type="ARBA" id="ARBA00022967"/>
    </source>
</evidence>
<dbReference type="PANTHER" id="PTHR30578">
    <property type="entry name" value="ELECTRON TRANSPORT COMPLEX PROTEIN RNFD"/>
    <property type="match status" value="1"/>
</dbReference>
<dbReference type="InterPro" id="IPR004338">
    <property type="entry name" value="NqrB/RnfD"/>
</dbReference>
<keyword evidence="5 9" id="KW-0812">Transmembrane</keyword>
<feature type="transmembrane region" description="Helical" evidence="9">
    <location>
        <begin position="98"/>
        <end position="120"/>
    </location>
</feature>
<feature type="transmembrane region" description="Helical" evidence="9">
    <location>
        <begin position="59"/>
        <end position="78"/>
    </location>
</feature>
<dbReference type="Proteomes" id="UP001207582">
    <property type="component" value="Unassembled WGS sequence"/>
</dbReference>
<evidence type="ECO:0000256" key="1">
    <source>
        <dbReference type="ARBA" id="ARBA00022448"/>
    </source>
</evidence>
<evidence type="ECO:0000256" key="7">
    <source>
        <dbReference type="ARBA" id="ARBA00022989"/>
    </source>
</evidence>
<keyword evidence="3" id="KW-0285">Flavoprotein</keyword>
<organism evidence="10 11">
    <name type="scientific">Defluviimonas salinarum</name>
    <dbReference type="NCBI Taxonomy" id="2992147"/>
    <lineage>
        <taxon>Bacteria</taxon>
        <taxon>Pseudomonadati</taxon>
        <taxon>Pseudomonadota</taxon>
        <taxon>Alphaproteobacteria</taxon>
        <taxon>Rhodobacterales</taxon>
        <taxon>Paracoccaceae</taxon>
        <taxon>Albidovulum</taxon>
    </lineage>
</organism>
<keyword evidence="4" id="KW-0288">FMN</keyword>
<keyword evidence="11" id="KW-1185">Reference proteome</keyword>
<feature type="transmembrane region" description="Helical" evidence="9">
    <location>
        <begin position="225"/>
        <end position="248"/>
    </location>
</feature>
<evidence type="ECO:0000256" key="9">
    <source>
        <dbReference type="SAM" id="Phobius"/>
    </source>
</evidence>
<proteinExistence type="predicted"/>
<dbReference type="Pfam" id="PF03116">
    <property type="entry name" value="NQR2_RnfD_RnfE"/>
    <property type="match status" value="2"/>
</dbReference>
<dbReference type="EMBL" id="JAPDOG010000006">
    <property type="protein sequence ID" value="MCW3781736.1"/>
    <property type="molecule type" value="Genomic_DNA"/>
</dbReference>
<protein>
    <submittedName>
        <fullName evidence="10">RnfABCDGE type electron transport complex subunit D</fullName>
    </submittedName>
</protein>
<evidence type="ECO:0000256" key="5">
    <source>
        <dbReference type="ARBA" id="ARBA00022692"/>
    </source>
</evidence>
<feature type="transmembrane region" description="Helical" evidence="9">
    <location>
        <begin position="157"/>
        <end position="190"/>
    </location>
</feature>
<evidence type="ECO:0000313" key="10">
    <source>
        <dbReference type="EMBL" id="MCW3781736.1"/>
    </source>
</evidence>
<evidence type="ECO:0000256" key="3">
    <source>
        <dbReference type="ARBA" id="ARBA00022630"/>
    </source>
</evidence>
<comment type="caution">
    <text evidence="10">The sequence shown here is derived from an EMBL/GenBank/DDBJ whole genome shotgun (WGS) entry which is preliminary data.</text>
</comment>
<accession>A0ABT3J221</accession>
<name>A0ABT3J221_9RHOB</name>
<keyword evidence="8 9" id="KW-0472">Membrane</keyword>
<feature type="transmembrane region" description="Helical" evidence="9">
    <location>
        <begin position="202"/>
        <end position="219"/>
    </location>
</feature>
<dbReference type="RefSeq" id="WP_264771747.1">
    <property type="nucleotide sequence ID" value="NZ_JAPDOG010000006.1"/>
</dbReference>
<keyword evidence="1" id="KW-0813">Transport</keyword>
<dbReference type="PANTHER" id="PTHR30578:SF0">
    <property type="entry name" value="ION-TRANSLOCATING OXIDOREDUCTASE COMPLEX SUBUNIT D"/>
    <property type="match status" value="1"/>
</dbReference>
<evidence type="ECO:0000256" key="8">
    <source>
        <dbReference type="ARBA" id="ARBA00023136"/>
    </source>
</evidence>
<evidence type="ECO:0000256" key="4">
    <source>
        <dbReference type="ARBA" id="ARBA00022643"/>
    </source>
</evidence>
<sequence>MIRAAFPGGVTLLQAAALLPPVAVAVFARGAGATAVLAVALLTALIWDLVFARARAAPVAWHSVTTGLILAVAVPPDVTLWQVALAASFGVVLGEQVFGGRGFGFLSPAVAALAFLAFSFPGTGLAGAEPAVAAAAVPGLVLLFAAGLVFWRLLAGFALGLCLATLLASGALPAPSLAVSLCFGAVFLLADPVAAAATQAGRWIHGLIAGGLVVLLADMGPVNALVFAALLASLAAPLVDHLVIRALARRRDGRRRHV</sequence>
<keyword evidence="2" id="KW-0597">Phosphoprotein</keyword>
<feature type="transmembrane region" description="Helical" evidence="9">
    <location>
        <begin position="132"/>
        <end position="151"/>
    </location>
</feature>
<keyword evidence="6" id="KW-1278">Translocase</keyword>
<keyword evidence="7 9" id="KW-1133">Transmembrane helix</keyword>
<evidence type="ECO:0000256" key="2">
    <source>
        <dbReference type="ARBA" id="ARBA00022553"/>
    </source>
</evidence>
<feature type="transmembrane region" description="Helical" evidence="9">
    <location>
        <begin position="35"/>
        <end position="52"/>
    </location>
</feature>
<reference evidence="10 11" key="1">
    <citation type="submission" date="2022-10" db="EMBL/GenBank/DDBJ databases">
        <title>Defluviimonas sp. CAU 1641 isolated from mud.</title>
        <authorList>
            <person name="Kim W."/>
        </authorList>
    </citation>
    <scope>NUCLEOTIDE SEQUENCE [LARGE SCALE GENOMIC DNA]</scope>
    <source>
        <strain evidence="10 11">CAU 1641</strain>
    </source>
</reference>
<gene>
    <name evidence="10" type="ORF">OM960_09030</name>
</gene>
<evidence type="ECO:0000313" key="11">
    <source>
        <dbReference type="Proteomes" id="UP001207582"/>
    </source>
</evidence>